<dbReference type="SMART" id="SM00382">
    <property type="entry name" value="AAA"/>
    <property type="match status" value="1"/>
</dbReference>
<dbReference type="EMBL" id="CADCVL010000396">
    <property type="protein sequence ID" value="CAA9497984.1"/>
    <property type="molecule type" value="Genomic_DNA"/>
</dbReference>
<comment type="catalytic activity">
    <reaction evidence="10 12">
        <text>ATP + H2O = ADP + phosphate + H(+)</text>
        <dbReference type="Rhea" id="RHEA:13065"/>
        <dbReference type="ChEBI" id="CHEBI:15377"/>
        <dbReference type="ChEBI" id="CHEBI:15378"/>
        <dbReference type="ChEBI" id="CHEBI:30616"/>
        <dbReference type="ChEBI" id="CHEBI:43474"/>
        <dbReference type="ChEBI" id="CHEBI:456216"/>
        <dbReference type="EC" id="5.6.2.3"/>
    </reaction>
</comment>
<evidence type="ECO:0000313" key="14">
    <source>
        <dbReference type="EMBL" id="CAA9497984.1"/>
    </source>
</evidence>
<dbReference type="GO" id="GO:0003677">
    <property type="term" value="F:DNA binding"/>
    <property type="evidence" value="ECO:0007669"/>
    <property type="project" value="UniProtKB-UniRule"/>
</dbReference>
<evidence type="ECO:0000256" key="3">
    <source>
        <dbReference type="ARBA" id="ARBA00022705"/>
    </source>
</evidence>
<keyword evidence="9" id="KW-0413">Isomerase</keyword>
<dbReference type="InterPro" id="IPR007692">
    <property type="entry name" value="DNA_helicase_DnaB"/>
</dbReference>
<comment type="similarity">
    <text evidence="1 12">Belongs to the helicase family. DnaB subfamily.</text>
</comment>
<keyword evidence="6 12" id="KW-0347">Helicase</keyword>
<evidence type="ECO:0000256" key="6">
    <source>
        <dbReference type="ARBA" id="ARBA00022806"/>
    </source>
</evidence>
<feature type="non-terminal residue" evidence="14">
    <location>
        <position position="1"/>
    </location>
</feature>
<dbReference type="PROSITE" id="PS51199">
    <property type="entry name" value="SF4_HELICASE"/>
    <property type="match status" value="1"/>
</dbReference>
<protein>
    <recommendedName>
        <fullName evidence="11 12">Replicative DNA helicase</fullName>
        <ecNumber evidence="11 12">5.6.2.3</ecNumber>
    </recommendedName>
</protein>
<evidence type="ECO:0000256" key="10">
    <source>
        <dbReference type="ARBA" id="ARBA00048954"/>
    </source>
</evidence>
<dbReference type="GO" id="GO:0043139">
    <property type="term" value="F:5'-3' DNA helicase activity"/>
    <property type="evidence" value="ECO:0007669"/>
    <property type="project" value="UniProtKB-EC"/>
</dbReference>
<evidence type="ECO:0000256" key="9">
    <source>
        <dbReference type="ARBA" id="ARBA00023235"/>
    </source>
</evidence>
<dbReference type="EC" id="5.6.2.3" evidence="11 12"/>
<evidence type="ECO:0000259" key="13">
    <source>
        <dbReference type="PROSITE" id="PS51199"/>
    </source>
</evidence>
<dbReference type="AlphaFoldDB" id="A0A6J4SJX4"/>
<dbReference type="SUPFAM" id="SSF52540">
    <property type="entry name" value="P-loop containing nucleoside triphosphate hydrolases"/>
    <property type="match status" value="1"/>
</dbReference>
<keyword evidence="7 12" id="KW-0067">ATP-binding</keyword>
<keyword evidence="4 12" id="KW-0547">Nucleotide-binding</keyword>
<sequence>SREGKAITGTASGFDDLDTITGGFQPGNLIILAARPSMGKSALMANFAENAALNDGKAVALFSLEMSESELAQRFIASQASIKGDDLRKGKVPGTRWPKILEASSRLAKSPLFIDDSSDLSVLDVRAKARRLAQQHADGLGLILIDYLQLMRAGGTSTDNRVEQISQISRGLKTLARELGVPVIALSQLNRGVEQRHDKRPVLSDLRESGAIEQDADLVMFIYRDEYYDEESEREGIADLIISKHRNGGLGTVELTFQNEYPRFMSYVGEDRYGGM</sequence>
<feature type="domain" description="SF4 helicase" evidence="13">
    <location>
        <begin position="3"/>
        <end position="271"/>
    </location>
</feature>
<dbReference type="Pfam" id="PF03796">
    <property type="entry name" value="DnaB_C"/>
    <property type="match status" value="1"/>
</dbReference>
<dbReference type="InterPro" id="IPR003593">
    <property type="entry name" value="AAA+_ATPase"/>
</dbReference>
<evidence type="ECO:0000256" key="12">
    <source>
        <dbReference type="RuleBase" id="RU362085"/>
    </source>
</evidence>
<keyword evidence="8 12" id="KW-0238">DNA-binding</keyword>
<evidence type="ECO:0000256" key="4">
    <source>
        <dbReference type="ARBA" id="ARBA00022741"/>
    </source>
</evidence>
<evidence type="ECO:0000256" key="8">
    <source>
        <dbReference type="ARBA" id="ARBA00023125"/>
    </source>
</evidence>
<name>A0A6J4SJX4_9ACTN</name>
<dbReference type="CDD" id="cd00984">
    <property type="entry name" value="DnaB_C"/>
    <property type="match status" value="1"/>
</dbReference>
<evidence type="ECO:0000256" key="5">
    <source>
        <dbReference type="ARBA" id="ARBA00022801"/>
    </source>
</evidence>
<organism evidence="14">
    <name type="scientific">uncultured Solirubrobacteraceae bacterium</name>
    <dbReference type="NCBI Taxonomy" id="1162706"/>
    <lineage>
        <taxon>Bacteria</taxon>
        <taxon>Bacillati</taxon>
        <taxon>Actinomycetota</taxon>
        <taxon>Thermoleophilia</taxon>
        <taxon>Solirubrobacterales</taxon>
        <taxon>Solirubrobacteraceae</taxon>
        <taxon>environmental samples</taxon>
    </lineage>
</organism>
<keyword evidence="3 12" id="KW-0235">DNA replication</keyword>
<dbReference type="Gene3D" id="3.40.50.300">
    <property type="entry name" value="P-loop containing nucleotide triphosphate hydrolases"/>
    <property type="match status" value="1"/>
</dbReference>
<dbReference type="PANTHER" id="PTHR30153">
    <property type="entry name" value="REPLICATIVE DNA HELICASE DNAB"/>
    <property type="match status" value="1"/>
</dbReference>
<dbReference type="GO" id="GO:0016787">
    <property type="term" value="F:hydrolase activity"/>
    <property type="evidence" value="ECO:0007669"/>
    <property type="project" value="UniProtKB-KW"/>
</dbReference>
<keyword evidence="5 12" id="KW-0378">Hydrolase</keyword>
<evidence type="ECO:0000256" key="1">
    <source>
        <dbReference type="ARBA" id="ARBA00008428"/>
    </source>
</evidence>
<dbReference type="GO" id="GO:1990077">
    <property type="term" value="C:primosome complex"/>
    <property type="evidence" value="ECO:0007669"/>
    <property type="project" value="UniProtKB-UniRule"/>
</dbReference>
<evidence type="ECO:0000256" key="7">
    <source>
        <dbReference type="ARBA" id="ARBA00022840"/>
    </source>
</evidence>
<reference evidence="14" key="1">
    <citation type="submission" date="2020-02" db="EMBL/GenBank/DDBJ databases">
        <authorList>
            <person name="Meier V. D."/>
        </authorList>
    </citation>
    <scope>NUCLEOTIDE SEQUENCE</scope>
    <source>
        <strain evidence="14">AVDCRST_MAG65</strain>
    </source>
</reference>
<comment type="function">
    <text evidence="12">The main replicative DNA helicase, it participates in initiation and elongation during chromosome replication. Travels ahead of the DNA replisome, separating dsDNA into templates for DNA synthesis. A processive ATP-dependent 5'-3' DNA helicase it has DNA-dependent ATPase activity.</text>
</comment>
<dbReference type="InterPro" id="IPR027417">
    <property type="entry name" value="P-loop_NTPase"/>
</dbReference>
<evidence type="ECO:0000256" key="2">
    <source>
        <dbReference type="ARBA" id="ARBA00022515"/>
    </source>
</evidence>
<gene>
    <name evidence="14" type="ORF">AVDCRST_MAG65-2405</name>
</gene>
<proteinExistence type="inferred from homology"/>
<dbReference type="GO" id="GO:0005829">
    <property type="term" value="C:cytosol"/>
    <property type="evidence" value="ECO:0007669"/>
    <property type="project" value="TreeGrafter"/>
</dbReference>
<dbReference type="InterPro" id="IPR007694">
    <property type="entry name" value="DNA_helicase_DnaB-like_C"/>
</dbReference>
<dbReference type="GO" id="GO:0006269">
    <property type="term" value="P:DNA replication, synthesis of primer"/>
    <property type="evidence" value="ECO:0007669"/>
    <property type="project" value="UniProtKB-UniRule"/>
</dbReference>
<dbReference type="GO" id="GO:0005524">
    <property type="term" value="F:ATP binding"/>
    <property type="evidence" value="ECO:0007669"/>
    <property type="project" value="UniProtKB-UniRule"/>
</dbReference>
<dbReference type="NCBIfam" id="TIGR00665">
    <property type="entry name" value="DnaB"/>
    <property type="match status" value="1"/>
</dbReference>
<accession>A0A6J4SJX4</accession>
<keyword evidence="2 12" id="KW-0639">Primosome</keyword>
<evidence type="ECO:0000256" key="11">
    <source>
        <dbReference type="NCBIfam" id="TIGR00665"/>
    </source>
</evidence>
<dbReference type="FunFam" id="3.40.50.300:FF:000076">
    <property type="entry name" value="Replicative DNA helicase"/>
    <property type="match status" value="1"/>
</dbReference>
<dbReference type="GO" id="GO:0042802">
    <property type="term" value="F:identical protein binding"/>
    <property type="evidence" value="ECO:0007669"/>
    <property type="project" value="UniProtKB-ARBA"/>
</dbReference>
<dbReference type="PANTHER" id="PTHR30153:SF2">
    <property type="entry name" value="REPLICATIVE DNA HELICASE"/>
    <property type="match status" value="1"/>
</dbReference>